<protein>
    <submittedName>
        <fullName evidence="8">Uncharacterized protein</fullName>
    </submittedName>
</protein>
<name>A0A9P7V681_9ASCO</name>
<feature type="compositionally biased region" description="Basic and acidic residues" evidence="6">
    <location>
        <begin position="151"/>
        <end position="161"/>
    </location>
</feature>
<sequence length="161" mass="18567">MPEERSHEDVRPLNGAQTLILIILCFVFPPLPVFLLKENSLYSRELLLSILLTILGHVPGVLFSIYYVVVEYPRKNGFYCCSQGYIRIEDHENEDPESRPMESESTHNEEPNYTNPEAQVQEETTHQGSSQNIHSEPPSYDEIANNNPFKSDLKRDNKVQF</sequence>
<evidence type="ECO:0000313" key="9">
    <source>
        <dbReference type="Proteomes" id="UP000790833"/>
    </source>
</evidence>
<dbReference type="Pfam" id="PF01679">
    <property type="entry name" value="Pmp3"/>
    <property type="match status" value="1"/>
</dbReference>
<dbReference type="InterPro" id="IPR000612">
    <property type="entry name" value="PMP3"/>
</dbReference>
<evidence type="ECO:0000256" key="1">
    <source>
        <dbReference type="ARBA" id="ARBA00004370"/>
    </source>
</evidence>
<dbReference type="OrthoDB" id="2802411at2759"/>
<dbReference type="GO" id="GO:0016020">
    <property type="term" value="C:membrane"/>
    <property type="evidence" value="ECO:0007669"/>
    <property type="project" value="UniProtKB-SubCell"/>
</dbReference>
<dbReference type="GeneID" id="66116089"/>
<feature type="compositionally biased region" description="Basic and acidic residues" evidence="6">
    <location>
        <begin position="96"/>
        <end position="110"/>
    </location>
</feature>
<proteinExistence type="inferred from homology"/>
<evidence type="ECO:0000256" key="3">
    <source>
        <dbReference type="ARBA" id="ARBA00022692"/>
    </source>
</evidence>
<evidence type="ECO:0000256" key="6">
    <source>
        <dbReference type="SAM" id="MobiDB-lite"/>
    </source>
</evidence>
<comment type="subcellular location">
    <subcellularLocation>
        <location evidence="1">Membrane</location>
    </subcellularLocation>
</comment>
<feature type="compositionally biased region" description="Polar residues" evidence="6">
    <location>
        <begin position="111"/>
        <end position="134"/>
    </location>
</feature>
<dbReference type="EMBL" id="JAHMUF010000022">
    <property type="protein sequence ID" value="KAG7191925.1"/>
    <property type="molecule type" value="Genomic_DNA"/>
</dbReference>
<organism evidence="8 9">
    <name type="scientific">Scheffersomyces spartinae</name>
    <dbReference type="NCBI Taxonomy" id="45513"/>
    <lineage>
        <taxon>Eukaryota</taxon>
        <taxon>Fungi</taxon>
        <taxon>Dikarya</taxon>
        <taxon>Ascomycota</taxon>
        <taxon>Saccharomycotina</taxon>
        <taxon>Pichiomycetes</taxon>
        <taxon>Debaryomycetaceae</taxon>
        <taxon>Scheffersomyces</taxon>
    </lineage>
</organism>
<evidence type="ECO:0000256" key="7">
    <source>
        <dbReference type="SAM" id="Phobius"/>
    </source>
</evidence>
<evidence type="ECO:0000313" key="8">
    <source>
        <dbReference type="EMBL" id="KAG7191925.1"/>
    </source>
</evidence>
<evidence type="ECO:0000256" key="4">
    <source>
        <dbReference type="ARBA" id="ARBA00022989"/>
    </source>
</evidence>
<comment type="caution">
    <text evidence="8">The sequence shown here is derived from an EMBL/GenBank/DDBJ whole genome shotgun (WGS) entry which is preliminary data.</text>
</comment>
<feature type="region of interest" description="Disordered" evidence="6">
    <location>
        <begin position="90"/>
        <end position="161"/>
    </location>
</feature>
<feature type="transmembrane region" description="Helical" evidence="7">
    <location>
        <begin position="12"/>
        <end position="34"/>
    </location>
</feature>
<evidence type="ECO:0000256" key="5">
    <source>
        <dbReference type="ARBA" id="ARBA00023136"/>
    </source>
</evidence>
<evidence type="ECO:0000256" key="2">
    <source>
        <dbReference type="ARBA" id="ARBA00009530"/>
    </source>
</evidence>
<keyword evidence="4 7" id="KW-1133">Transmembrane helix</keyword>
<gene>
    <name evidence="8" type="ORF">KQ657_002715</name>
</gene>
<dbReference type="AlphaFoldDB" id="A0A9P7V681"/>
<reference evidence="8" key="1">
    <citation type="submission" date="2021-03" db="EMBL/GenBank/DDBJ databases">
        <authorList>
            <person name="Palmer J.M."/>
        </authorList>
    </citation>
    <scope>NUCLEOTIDE SEQUENCE</scope>
    <source>
        <strain evidence="8">ARV_011</strain>
    </source>
</reference>
<keyword evidence="9" id="KW-1185">Reference proteome</keyword>
<comment type="similarity">
    <text evidence="2">Belongs to the UPF0057 (PMP3) family.</text>
</comment>
<feature type="transmembrane region" description="Helical" evidence="7">
    <location>
        <begin position="46"/>
        <end position="69"/>
    </location>
</feature>
<dbReference type="RefSeq" id="XP_043047477.1">
    <property type="nucleotide sequence ID" value="XM_043193468.1"/>
</dbReference>
<accession>A0A9P7V681</accession>
<keyword evidence="3 7" id="KW-0812">Transmembrane</keyword>
<keyword evidence="5 7" id="KW-0472">Membrane</keyword>
<dbReference type="Proteomes" id="UP000790833">
    <property type="component" value="Unassembled WGS sequence"/>
</dbReference>